<dbReference type="OrthoDB" id="463439at2"/>
<keyword evidence="2" id="KW-1185">Reference proteome</keyword>
<dbReference type="RefSeq" id="WP_100902771.1">
    <property type="nucleotide sequence ID" value="NZ_CAWNNC010000001.1"/>
</dbReference>
<organism evidence="1 2">
    <name type="scientific">Nostoc flagelliforme CCNUN1</name>
    <dbReference type="NCBI Taxonomy" id="2038116"/>
    <lineage>
        <taxon>Bacteria</taxon>
        <taxon>Bacillati</taxon>
        <taxon>Cyanobacteriota</taxon>
        <taxon>Cyanophyceae</taxon>
        <taxon>Nostocales</taxon>
        <taxon>Nostocaceae</taxon>
        <taxon>Nostoc</taxon>
    </lineage>
</organism>
<accession>A0A2K8T5C1</accession>
<dbReference type="EMBL" id="CP024785">
    <property type="protein sequence ID" value="AUB42906.1"/>
    <property type="molecule type" value="Genomic_DNA"/>
</dbReference>
<gene>
    <name evidence="1" type="ORF">COO91_09057</name>
</gene>
<reference evidence="1 2" key="1">
    <citation type="submission" date="2017-11" db="EMBL/GenBank/DDBJ databases">
        <title>Complete genome of a free-living desiccation-tolerant cyanobacterium and its photosynthetic adaptation to extreme terrestrial habitat.</title>
        <authorList>
            <person name="Shang J."/>
        </authorList>
    </citation>
    <scope>NUCLEOTIDE SEQUENCE [LARGE SCALE GENOMIC DNA]</scope>
    <source>
        <strain evidence="1 2">CCNUN1</strain>
    </source>
</reference>
<evidence type="ECO:0000313" key="2">
    <source>
        <dbReference type="Proteomes" id="UP000232003"/>
    </source>
</evidence>
<protein>
    <submittedName>
        <fullName evidence="1">Uncharacterized protein</fullName>
    </submittedName>
</protein>
<proteinExistence type="predicted"/>
<dbReference type="KEGG" id="nfl:COO91_09057"/>
<dbReference type="Proteomes" id="UP000232003">
    <property type="component" value="Chromosome"/>
</dbReference>
<dbReference type="AlphaFoldDB" id="A0A2K8T5C1"/>
<name>A0A2K8T5C1_9NOSO</name>
<evidence type="ECO:0000313" key="1">
    <source>
        <dbReference type="EMBL" id="AUB42906.1"/>
    </source>
</evidence>
<sequence length="141" mass="15295">MFKHLSFALVAATVLVSSINNPSATLAITCASKCGSHPIQFTPGQHIRVEVVNSTPNLVKIQKSSGTDAISLSPGQKLNLEQIESTEPNTSLIFWSEKGLSLQAIISKPNFGTLRLELRPTSRSPGDRSLYIMDDGRINVF</sequence>